<gene>
    <name evidence="3" type="ORF">SAMEA4412665_00652</name>
</gene>
<feature type="region of interest" description="Disordered" evidence="1">
    <location>
        <begin position="24"/>
        <end position="145"/>
    </location>
</feature>
<feature type="transmembrane region" description="Helical" evidence="2">
    <location>
        <begin position="241"/>
        <end position="269"/>
    </location>
</feature>
<evidence type="ECO:0000313" key="4">
    <source>
        <dbReference type="Proteomes" id="UP000215332"/>
    </source>
</evidence>
<evidence type="ECO:0000256" key="2">
    <source>
        <dbReference type="SAM" id="Phobius"/>
    </source>
</evidence>
<dbReference type="KEGG" id="cgrn:4412665_00652"/>
<protein>
    <submittedName>
        <fullName evidence="3">Uncharacterized protein</fullName>
    </submittedName>
</protein>
<feature type="transmembrane region" description="Helical" evidence="2">
    <location>
        <begin position="150"/>
        <end position="176"/>
    </location>
</feature>
<proteinExistence type="predicted"/>
<dbReference type="Proteomes" id="UP000215332">
    <property type="component" value="Chromosome 1"/>
</dbReference>
<accession>A0A239WAQ6</accession>
<name>A0A239WAQ6_9ACTN</name>
<dbReference type="EMBL" id="LT906441">
    <property type="protein sequence ID" value="SNV31675.1"/>
    <property type="molecule type" value="Genomic_DNA"/>
</dbReference>
<organism evidence="3 4">
    <name type="scientific">Cutibacterium granulosum</name>
    <dbReference type="NCBI Taxonomy" id="33011"/>
    <lineage>
        <taxon>Bacteria</taxon>
        <taxon>Bacillati</taxon>
        <taxon>Actinomycetota</taxon>
        <taxon>Actinomycetes</taxon>
        <taxon>Propionibacteriales</taxon>
        <taxon>Propionibacteriaceae</taxon>
        <taxon>Cutibacterium</taxon>
    </lineage>
</organism>
<keyword evidence="2" id="KW-0472">Membrane</keyword>
<keyword evidence="2" id="KW-0812">Transmembrane</keyword>
<evidence type="ECO:0000256" key="1">
    <source>
        <dbReference type="SAM" id="MobiDB-lite"/>
    </source>
</evidence>
<feature type="transmembrane region" description="Helical" evidence="2">
    <location>
        <begin position="197"/>
        <end position="221"/>
    </location>
</feature>
<keyword evidence="2" id="KW-1133">Transmembrane helix</keyword>
<reference evidence="3 4" key="1">
    <citation type="submission" date="2017-06" db="EMBL/GenBank/DDBJ databases">
        <authorList>
            <consortium name="Pathogen Informatics"/>
        </authorList>
    </citation>
    <scope>NUCLEOTIDE SEQUENCE [LARGE SCALE GENOMIC DNA]</scope>
    <source>
        <strain evidence="3 4">NCTC11865</strain>
    </source>
</reference>
<evidence type="ECO:0000313" key="3">
    <source>
        <dbReference type="EMBL" id="SNV31675.1"/>
    </source>
</evidence>
<dbReference type="AlphaFoldDB" id="A0A239WAQ6"/>
<sequence>MGTHRTVASFLVLRPSPSHAVSWVESRRVDTRRAVFPSSQPRRAIDEAPEDVGTTSSTSRRTETTRPPGIATPSSAEEGASPPRSELAPPELAPSGYQAEVNQDGPPAEPPQGPDAQRAVWGPDDPRNIRTLPPLPRPAEATPGARPGAVVAATVCFALAAVSAAVALAWAWWGSINMTTFRTATRLMRWTDPRPGSLASVLWATAMVLIGVVMTAMPALLAVNGWLGHRWVRWGAIGGLAAASLAVTLNTVAWASAPFAVAGLVLAWLPVSRRWLDLSTARQRSTPR</sequence>